<dbReference type="PRINTS" id="PR00081">
    <property type="entry name" value="GDHRDH"/>
</dbReference>
<dbReference type="InterPro" id="IPR002347">
    <property type="entry name" value="SDR_fam"/>
</dbReference>
<dbReference type="AlphaFoldDB" id="A0A8K0D653"/>
<gene>
    <name evidence="3" type="ORF">ILUMI_08415</name>
</gene>
<proteinExistence type="inferred from homology"/>
<dbReference type="SUPFAM" id="SSF51735">
    <property type="entry name" value="NAD(P)-binding Rossmann-fold domains"/>
    <property type="match status" value="1"/>
</dbReference>
<protein>
    <submittedName>
        <fullName evidence="3">Uncharacterized protein</fullName>
    </submittedName>
</protein>
<dbReference type="EMBL" id="VTPC01003933">
    <property type="protein sequence ID" value="KAF2897752.1"/>
    <property type="molecule type" value="Genomic_DNA"/>
</dbReference>
<evidence type="ECO:0000256" key="1">
    <source>
        <dbReference type="ARBA" id="ARBA00023002"/>
    </source>
</evidence>
<name>A0A8K0D653_IGNLU</name>
<dbReference type="PANTHER" id="PTHR43157">
    <property type="entry name" value="PHOSPHATIDYLINOSITOL-GLYCAN BIOSYNTHESIS CLASS F PROTEIN-RELATED"/>
    <property type="match status" value="1"/>
</dbReference>
<comment type="similarity">
    <text evidence="2">Belongs to the short-chain dehydrogenases/reductases (SDR) family.</text>
</comment>
<dbReference type="InterPro" id="IPR036291">
    <property type="entry name" value="NAD(P)-bd_dom_sf"/>
</dbReference>
<reference evidence="3" key="1">
    <citation type="submission" date="2019-08" db="EMBL/GenBank/DDBJ databases">
        <title>The genome of the North American firefly Photinus pyralis.</title>
        <authorList>
            <consortium name="Photinus pyralis genome working group"/>
            <person name="Fallon T.R."/>
            <person name="Sander Lower S.E."/>
            <person name="Weng J.-K."/>
        </authorList>
    </citation>
    <scope>NUCLEOTIDE SEQUENCE</scope>
    <source>
        <strain evidence="3">TRF0915ILg1</strain>
        <tissue evidence="3">Whole body</tissue>
    </source>
</reference>
<keyword evidence="1" id="KW-0560">Oxidoreductase</keyword>
<dbReference type="OrthoDB" id="542013at2759"/>
<keyword evidence="4" id="KW-1185">Reference proteome</keyword>
<dbReference type="Proteomes" id="UP000801492">
    <property type="component" value="Unassembled WGS sequence"/>
</dbReference>
<dbReference type="PRINTS" id="PR00080">
    <property type="entry name" value="SDRFAMILY"/>
</dbReference>
<dbReference type="PANTHER" id="PTHR43157:SF31">
    <property type="entry name" value="PHOSPHATIDYLINOSITOL-GLYCAN BIOSYNTHESIS CLASS F PROTEIN"/>
    <property type="match status" value="1"/>
</dbReference>
<dbReference type="Gene3D" id="3.40.50.720">
    <property type="entry name" value="NAD(P)-binding Rossmann-like Domain"/>
    <property type="match status" value="1"/>
</dbReference>
<evidence type="ECO:0000313" key="3">
    <source>
        <dbReference type="EMBL" id="KAF2897752.1"/>
    </source>
</evidence>
<organism evidence="3 4">
    <name type="scientific">Ignelater luminosus</name>
    <name type="common">Cucubano</name>
    <name type="synonym">Pyrophorus luminosus</name>
    <dbReference type="NCBI Taxonomy" id="2038154"/>
    <lineage>
        <taxon>Eukaryota</taxon>
        <taxon>Metazoa</taxon>
        <taxon>Ecdysozoa</taxon>
        <taxon>Arthropoda</taxon>
        <taxon>Hexapoda</taxon>
        <taxon>Insecta</taxon>
        <taxon>Pterygota</taxon>
        <taxon>Neoptera</taxon>
        <taxon>Endopterygota</taxon>
        <taxon>Coleoptera</taxon>
        <taxon>Polyphaga</taxon>
        <taxon>Elateriformia</taxon>
        <taxon>Elateroidea</taxon>
        <taxon>Elateridae</taxon>
        <taxon>Agrypninae</taxon>
        <taxon>Pyrophorini</taxon>
        <taxon>Ignelater</taxon>
    </lineage>
</organism>
<sequence>MWKYLTGAVVVGSVLYGIKKYFAGGVCHCPSRLDGLVIIITGANSGIGKALAFELAERGATLVLACRNLKEGTIVKNAIIEKHSNTLVFVKQLDLNSFDNVIKFANDIDTEFGEIYALVNNAGVFYHPQKLTVDNFDITLQTNYLGPFVLTHYLLKVLKRAEHARVINVVSDAHRYANSYDLKAITKCQTEFRSHFKAYSVSKLGLLLFTRILSKKLANNIIVNAVDPGNAETNIFRYFPPLSNPYLYALQWGIRIFVVKRPSEGAQTLLHAILTSSTSSGQYLRDCHPTLPNELALNDELAEEYYNLTLELLADKFSTESEC</sequence>
<dbReference type="Pfam" id="PF00106">
    <property type="entry name" value="adh_short"/>
    <property type="match status" value="1"/>
</dbReference>
<evidence type="ECO:0000313" key="4">
    <source>
        <dbReference type="Proteomes" id="UP000801492"/>
    </source>
</evidence>
<accession>A0A8K0D653</accession>
<evidence type="ECO:0000256" key="2">
    <source>
        <dbReference type="RuleBase" id="RU000363"/>
    </source>
</evidence>
<comment type="caution">
    <text evidence="3">The sequence shown here is derived from an EMBL/GenBank/DDBJ whole genome shotgun (WGS) entry which is preliminary data.</text>
</comment>
<dbReference type="GO" id="GO:0016491">
    <property type="term" value="F:oxidoreductase activity"/>
    <property type="evidence" value="ECO:0007669"/>
    <property type="project" value="UniProtKB-KW"/>
</dbReference>